<dbReference type="AlphaFoldDB" id="A0A3A4NV64"/>
<reference evidence="2 3" key="1">
    <citation type="journal article" date="2017" name="ISME J.">
        <title>Energy and carbon metabolisms in a deep terrestrial subsurface fluid microbial community.</title>
        <authorList>
            <person name="Momper L."/>
            <person name="Jungbluth S.P."/>
            <person name="Lee M.D."/>
            <person name="Amend J.P."/>
        </authorList>
    </citation>
    <scope>NUCLEOTIDE SEQUENCE [LARGE SCALE GENOMIC DNA]</scope>
    <source>
        <strain evidence="2">SURF_5</strain>
    </source>
</reference>
<dbReference type="PANTHER" id="PTHR43383:SF2">
    <property type="entry name" value="AMIDOHYDROLASE 2 FAMILY PROTEIN"/>
    <property type="match status" value="1"/>
</dbReference>
<dbReference type="PANTHER" id="PTHR43383">
    <property type="entry name" value="NODULIN 6"/>
    <property type="match status" value="1"/>
</dbReference>
<accession>A0A3A4NV64</accession>
<organism evidence="2 3">
    <name type="scientific">Abyssobacteria bacterium (strain SURF_5)</name>
    <dbReference type="NCBI Taxonomy" id="2093360"/>
    <lineage>
        <taxon>Bacteria</taxon>
        <taxon>Pseudomonadati</taxon>
        <taxon>Candidatus Hydrogenedentota</taxon>
        <taxon>Candidatus Abyssobacteria</taxon>
    </lineage>
</organism>
<comment type="caution">
    <text evidence="2">The sequence shown here is derived from an EMBL/GenBank/DDBJ whole genome shotgun (WGS) entry which is preliminary data.</text>
</comment>
<gene>
    <name evidence="2" type="ORF">C4520_07785</name>
</gene>
<dbReference type="Gene3D" id="1.10.2020.10">
    <property type="entry name" value="uronate isomerase, domain 2, chain A"/>
    <property type="match status" value="1"/>
</dbReference>
<dbReference type="GO" id="GO:0016787">
    <property type="term" value="F:hydrolase activity"/>
    <property type="evidence" value="ECO:0007669"/>
    <property type="project" value="InterPro"/>
</dbReference>
<evidence type="ECO:0000313" key="3">
    <source>
        <dbReference type="Proteomes" id="UP000265882"/>
    </source>
</evidence>
<evidence type="ECO:0000259" key="1">
    <source>
        <dbReference type="Pfam" id="PF04909"/>
    </source>
</evidence>
<dbReference type="InterPro" id="IPR032466">
    <property type="entry name" value="Metal_Hydrolase"/>
</dbReference>
<dbReference type="InterPro" id="IPR006680">
    <property type="entry name" value="Amidohydro-rel"/>
</dbReference>
<dbReference type="Proteomes" id="UP000265882">
    <property type="component" value="Unassembled WGS sequence"/>
</dbReference>
<name>A0A3A4NV64_ABYX5</name>
<dbReference type="EMBL" id="QZKU01000054">
    <property type="protein sequence ID" value="RJP22749.1"/>
    <property type="molecule type" value="Genomic_DNA"/>
</dbReference>
<dbReference type="Gene3D" id="3.20.20.140">
    <property type="entry name" value="Metal-dependent hydrolases"/>
    <property type="match status" value="1"/>
</dbReference>
<proteinExistence type="predicted"/>
<protein>
    <recommendedName>
        <fullName evidence="1">Amidohydrolase-related domain-containing protein</fullName>
    </recommendedName>
</protein>
<sequence length="435" mass="50225">MESREAAMTLAQELHEEIQQIKIIDTHEHLVNRQMLSDMGFNIIHAMEIEYVKDSLLAVGIDPNLLVQGGFQTDNLLDQVIPVLWKVRNTSYYRSLFRAFRDLHGLQGEELDRRNLKRVSDSIESAYARRDWYEQVLQKKCNIRYILRDMEYMPIEHDFIRPVIRMDNFLMLRHRRLLQDWIERGAPIFTLRVSEYDYTNTVKTFTDYLDLLESHFQEAQTFGAIAVKVGIAYNRTLYFEQVSQDEAFRIFALPDEKTTESDIKAFQDFMMFRIIEKAAEYRLPVQIHTGLLSAGKNRLGNTNPLLLTDVFLQFPEVRFDLFHGGFPFTGETGALALMFPNVYLDTCWLPIISEMTFKRALKEWLCSVPASKILWGGDCACAEGTYGAVATMQEALAAVLAEKIEEDVLDFESAVWTAKGILHDNAEELFGLKAP</sequence>
<dbReference type="SUPFAM" id="SSF51556">
    <property type="entry name" value="Metallo-dependent hydrolases"/>
    <property type="match status" value="1"/>
</dbReference>
<dbReference type="Pfam" id="PF04909">
    <property type="entry name" value="Amidohydro_2"/>
    <property type="match status" value="1"/>
</dbReference>
<feature type="domain" description="Amidohydrolase-related" evidence="1">
    <location>
        <begin position="272"/>
        <end position="432"/>
    </location>
</feature>
<evidence type="ECO:0000313" key="2">
    <source>
        <dbReference type="EMBL" id="RJP22749.1"/>
    </source>
</evidence>